<dbReference type="Gene3D" id="3.30.420.10">
    <property type="entry name" value="Ribonuclease H-like superfamily/Ribonuclease H"/>
    <property type="match status" value="1"/>
</dbReference>
<feature type="compositionally biased region" description="Basic and acidic residues" evidence="5">
    <location>
        <begin position="1096"/>
        <end position="1105"/>
    </location>
</feature>
<dbReference type="SUPFAM" id="SSF56672">
    <property type="entry name" value="DNA/RNA polymerases"/>
    <property type="match status" value="1"/>
</dbReference>
<dbReference type="GO" id="GO:0015074">
    <property type="term" value="P:DNA integration"/>
    <property type="evidence" value="ECO:0007669"/>
    <property type="project" value="InterPro"/>
</dbReference>
<proteinExistence type="predicted"/>
<dbReference type="InterPro" id="IPR039537">
    <property type="entry name" value="Retrotran_Ty1/copia-like"/>
</dbReference>
<dbReference type="Pfam" id="PF07727">
    <property type="entry name" value="RVT_2"/>
    <property type="match status" value="3"/>
</dbReference>
<dbReference type="InterPro" id="IPR036397">
    <property type="entry name" value="RNaseH_sf"/>
</dbReference>
<evidence type="ECO:0000313" key="7">
    <source>
        <dbReference type="EMBL" id="GEU46409.1"/>
    </source>
</evidence>
<keyword evidence="3" id="KW-0064">Aspartyl protease</keyword>
<dbReference type="Pfam" id="PF25597">
    <property type="entry name" value="SH3_retrovirus"/>
    <property type="match status" value="1"/>
</dbReference>
<sequence length="1215" mass="140283">INEEHGLISLVQKLRRTNHKDFQNCLFACHLSQMEPKKQVQALKDPSWVEPMNKKDERGIVVKNKARLVAQGHTQGEGIYYDELFTPVARIEAIRLFLAYASFNDFVVYQMDVKSAFLYGKIEEEVYVCQPPGFEDPDFPDKVYKVEKALYGLHQALRACQDKYVADILKKIDFSTVKTASTPIEPNKALIKDAEAEDVDVYLYRSMIGSLMYLTASRPDITSAVCAMNDASSVRRSMNIDSHDKNSVLANSKNSAKKVAVYVRKNKQTDNTFVNVISNKENVIDVDVANASKAKNLLCVSYTTYGVLKTRFSKQPTQSKTLDTTFVVSKSKIDVVHIILWIVDSGCSKHMTGDRSLLRNFIEKFMSTVRFGNDNFAAITGYGDYIQDNITICHVYYVEGLGHNLFSVGQFCDGGHESNLYTIFISDMAASSSVFLMSKATSTKSWGKRKKASHLLKLVSSDNSKLELLHMDLCGPMRVASINGKKYILVIVDDYSRFTWVYFLHSKDETLEIIKKFIAQAHLNYKAKVYKIRTDNGTEFKNATLKAHYEKLGIMQQFLTARTPQQNGVVERRNRTLIEPNVEYFHVFGSLCYPTNDRDDLGKMKPKADIRVFIGYSKTSRGFRIYNQRTKKIMETIHVKFDELTAMACEHDCLEPELQRFNNINSSAEPMITPSKEDLDHLFGPMFEEYFDPSWIESMQDELNQFERLYVWELIPRPEGKNIFALKWLWKNKCDAENIVVRNKTRLVAKGYRREEGIDFEESFAPVARLEAVRILPKGFIDPEFPNHVYRLKKALYGLKQAPRVWYDKLSSFLIEHGFTKGIVDPTLFTRRHEGDILLVQVYVDDIIFGSTNPDFSKRFANLMKNNFEMSMMGKLKFFLGLQVHQLPCVIWMRTQLLDYGYKYNRILMYCDSKSVIAISCNLVQHSKTKHIDIRYHFIKEHVEKGTVELYFVGTEYQLADLFTKALPKECFEYLVHRIGYKSFFQELQGRYGYFFEHLRAKFMPRKSFATLADHFHEAMADSLPTMVNKHIKEQVEKQVPEHVRNQVLVYVAEGTLSVCPRDQDDPHDDAHPKGEKSAKRQKTSEYETYVSRESSSGHDNEHEQGLSTSVVFNDDDIEERTSRWVNKCVNKFNPYARYGVEHWKNTHAKIFYIRKQKEPGKPKEIIARRANDCIMSITEPDFKNLNKNDIEDMYLLTMNGKVPDNAETGLLWSL</sequence>
<dbReference type="InterPro" id="IPR012337">
    <property type="entry name" value="RNaseH-like_sf"/>
</dbReference>
<accession>A0A6L2KBS8</accession>
<evidence type="ECO:0000256" key="5">
    <source>
        <dbReference type="SAM" id="MobiDB-lite"/>
    </source>
</evidence>
<evidence type="ECO:0000256" key="2">
    <source>
        <dbReference type="ARBA" id="ARBA00022723"/>
    </source>
</evidence>
<dbReference type="Pfam" id="PF00665">
    <property type="entry name" value="rve"/>
    <property type="match status" value="1"/>
</dbReference>
<dbReference type="CDD" id="cd09272">
    <property type="entry name" value="RNase_HI_RT_Ty1"/>
    <property type="match status" value="1"/>
</dbReference>
<dbReference type="GO" id="GO:0006508">
    <property type="term" value="P:proteolysis"/>
    <property type="evidence" value="ECO:0007669"/>
    <property type="project" value="UniProtKB-KW"/>
</dbReference>
<name>A0A6L2KBS8_TANCI</name>
<organism evidence="7">
    <name type="scientific">Tanacetum cinerariifolium</name>
    <name type="common">Dalmatian daisy</name>
    <name type="synonym">Chrysanthemum cinerariifolium</name>
    <dbReference type="NCBI Taxonomy" id="118510"/>
    <lineage>
        <taxon>Eukaryota</taxon>
        <taxon>Viridiplantae</taxon>
        <taxon>Streptophyta</taxon>
        <taxon>Embryophyta</taxon>
        <taxon>Tracheophyta</taxon>
        <taxon>Spermatophyta</taxon>
        <taxon>Magnoliopsida</taxon>
        <taxon>eudicotyledons</taxon>
        <taxon>Gunneridae</taxon>
        <taxon>Pentapetalae</taxon>
        <taxon>asterids</taxon>
        <taxon>campanulids</taxon>
        <taxon>Asterales</taxon>
        <taxon>Asteraceae</taxon>
        <taxon>Asteroideae</taxon>
        <taxon>Anthemideae</taxon>
        <taxon>Anthemidinae</taxon>
        <taxon>Tanacetum</taxon>
    </lineage>
</organism>
<gene>
    <name evidence="7" type="ORF">Tci_018387</name>
</gene>
<dbReference type="SUPFAM" id="SSF53098">
    <property type="entry name" value="Ribonuclease H-like"/>
    <property type="match status" value="1"/>
</dbReference>
<feature type="region of interest" description="Disordered" evidence="5">
    <location>
        <begin position="1060"/>
        <end position="1108"/>
    </location>
</feature>
<keyword evidence="1" id="KW-0645">Protease</keyword>
<dbReference type="InterPro" id="IPR001584">
    <property type="entry name" value="Integrase_cat-core"/>
</dbReference>
<evidence type="ECO:0000259" key="6">
    <source>
        <dbReference type="PROSITE" id="PS50994"/>
    </source>
</evidence>
<evidence type="ECO:0000256" key="1">
    <source>
        <dbReference type="ARBA" id="ARBA00022670"/>
    </source>
</evidence>
<dbReference type="PANTHER" id="PTHR42648">
    <property type="entry name" value="TRANSPOSASE, PUTATIVE-RELATED"/>
    <property type="match status" value="1"/>
</dbReference>
<evidence type="ECO:0000256" key="3">
    <source>
        <dbReference type="ARBA" id="ARBA00022750"/>
    </source>
</evidence>
<feature type="domain" description="Integrase catalytic" evidence="6">
    <location>
        <begin position="461"/>
        <end position="579"/>
    </location>
</feature>
<dbReference type="PANTHER" id="PTHR42648:SF21">
    <property type="entry name" value="CYSTEINE-RICH RLK (RECEPTOR-LIKE PROTEIN KINASE) 8"/>
    <property type="match status" value="1"/>
</dbReference>
<dbReference type="GO" id="GO:0046872">
    <property type="term" value="F:metal ion binding"/>
    <property type="evidence" value="ECO:0007669"/>
    <property type="project" value="UniProtKB-KW"/>
</dbReference>
<dbReference type="GO" id="GO:0004190">
    <property type="term" value="F:aspartic-type endopeptidase activity"/>
    <property type="evidence" value="ECO:0007669"/>
    <property type="project" value="UniProtKB-KW"/>
</dbReference>
<dbReference type="GO" id="GO:0003676">
    <property type="term" value="F:nucleic acid binding"/>
    <property type="evidence" value="ECO:0007669"/>
    <property type="project" value="InterPro"/>
</dbReference>
<dbReference type="EMBL" id="BKCJ010002121">
    <property type="protein sequence ID" value="GEU46409.1"/>
    <property type="molecule type" value="Genomic_DNA"/>
</dbReference>
<dbReference type="InterPro" id="IPR057670">
    <property type="entry name" value="SH3_retrovirus"/>
</dbReference>
<feature type="compositionally biased region" description="Basic and acidic residues" evidence="5">
    <location>
        <begin position="1062"/>
        <end position="1086"/>
    </location>
</feature>
<dbReference type="AlphaFoldDB" id="A0A6L2KBS8"/>
<evidence type="ECO:0000256" key="4">
    <source>
        <dbReference type="ARBA" id="ARBA00022801"/>
    </source>
</evidence>
<keyword evidence="4" id="KW-0378">Hydrolase</keyword>
<reference evidence="7" key="1">
    <citation type="journal article" date="2019" name="Sci. Rep.">
        <title>Draft genome of Tanacetum cinerariifolium, the natural source of mosquito coil.</title>
        <authorList>
            <person name="Yamashiro T."/>
            <person name="Shiraishi A."/>
            <person name="Satake H."/>
            <person name="Nakayama K."/>
        </authorList>
    </citation>
    <scope>NUCLEOTIDE SEQUENCE</scope>
</reference>
<keyword evidence="2" id="KW-0479">Metal-binding</keyword>
<feature type="non-terminal residue" evidence="7">
    <location>
        <position position="1"/>
    </location>
</feature>
<dbReference type="PROSITE" id="PS50994">
    <property type="entry name" value="INTEGRASE"/>
    <property type="match status" value="1"/>
</dbReference>
<dbReference type="Pfam" id="PF22936">
    <property type="entry name" value="Pol_BBD"/>
    <property type="match status" value="1"/>
</dbReference>
<dbReference type="InterPro" id="IPR054722">
    <property type="entry name" value="PolX-like_BBD"/>
</dbReference>
<protein>
    <recommendedName>
        <fullName evidence="6">Integrase catalytic domain-containing protein</fullName>
    </recommendedName>
</protein>
<dbReference type="InterPro" id="IPR043502">
    <property type="entry name" value="DNA/RNA_pol_sf"/>
</dbReference>
<comment type="caution">
    <text evidence="7">The sequence shown here is derived from an EMBL/GenBank/DDBJ whole genome shotgun (WGS) entry which is preliminary data.</text>
</comment>
<dbReference type="InterPro" id="IPR013103">
    <property type="entry name" value="RVT_2"/>
</dbReference>